<keyword evidence="6" id="KW-0472">Membrane</keyword>
<dbReference type="AlphaFoldDB" id="A0A0S4XLL4"/>
<dbReference type="PANTHER" id="PTHR30026:SF22">
    <property type="entry name" value="OUTER MEMBRANE EFFLUX PROTEIN"/>
    <property type="match status" value="1"/>
</dbReference>
<dbReference type="GO" id="GO:0015288">
    <property type="term" value="F:porin activity"/>
    <property type="evidence" value="ECO:0007669"/>
    <property type="project" value="TreeGrafter"/>
</dbReference>
<dbReference type="GO" id="GO:1990281">
    <property type="term" value="C:efflux pump complex"/>
    <property type="evidence" value="ECO:0007669"/>
    <property type="project" value="TreeGrafter"/>
</dbReference>
<proteinExistence type="inferred from homology"/>
<keyword evidence="5" id="KW-0812">Transmembrane</keyword>
<organism evidence="9">
    <name type="scientific">Sulfurovum sp. enrichment culture clone C5</name>
    <dbReference type="NCBI Taxonomy" id="497650"/>
    <lineage>
        <taxon>Bacteria</taxon>
        <taxon>Pseudomonadati</taxon>
        <taxon>Campylobacterota</taxon>
        <taxon>Epsilonproteobacteria</taxon>
        <taxon>Campylobacterales</taxon>
        <taxon>Sulfurovaceae</taxon>
        <taxon>Sulfurovum</taxon>
        <taxon>environmental samples</taxon>
    </lineage>
</organism>
<evidence type="ECO:0000256" key="4">
    <source>
        <dbReference type="ARBA" id="ARBA00022452"/>
    </source>
</evidence>
<evidence type="ECO:0000256" key="7">
    <source>
        <dbReference type="ARBA" id="ARBA00023237"/>
    </source>
</evidence>
<accession>A0A0S4XLL4</accession>
<name>A0A0S4XLL4_9BACT</name>
<feature type="compositionally biased region" description="Polar residues" evidence="8">
    <location>
        <begin position="236"/>
        <end position="252"/>
    </location>
</feature>
<comment type="similarity">
    <text evidence="2">Belongs to the outer membrane factor (OMF) (TC 1.B.17) family.</text>
</comment>
<protein>
    <submittedName>
        <fullName evidence="9">Putative outer membrane protein</fullName>
    </submittedName>
</protein>
<feature type="region of interest" description="Disordered" evidence="8">
    <location>
        <begin position="226"/>
        <end position="252"/>
    </location>
</feature>
<evidence type="ECO:0000256" key="2">
    <source>
        <dbReference type="ARBA" id="ARBA00007613"/>
    </source>
</evidence>
<evidence type="ECO:0000256" key="6">
    <source>
        <dbReference type="ARBA" id="ARBA00023136"/>
    </source>
</evidence>
<feature type="compositionally biased region" description="Basic and acidic residues" evidence="8">
    <location>
        <begin position="226"/>
        <end position="235"/>
    </location>
</feature>
<gene>
    <name evidence="9" type="ORF">BN3087_10007</name>
</gene>
<evidence type="ECO:0000256" key="3">
    <source>
        <dbReference type="ARBA" id="ARBA00022448"/>
    </source>
</evidence>
<keyword evidence="4" id="KW-1134">Transmembrane beta strand</keyword>
<dbReference type="Gene3D" id="1.20.1600.10">
    <property type="entry name" value="Outer membrane efflux proteins (OEP)"/>
    <property type="match status" value="1"/>
</dbReference>
<dbReference type="InterPro" id="IPR051906">
    <property type="entry name" value="TolC-like"/>
</dbReference>
<keyword evidence="3" id="KW-0813">Transport</keyword>
<sequence length="252" mass="28331">MQIEASSIYFDDNLDKVLKEVLNTHPTLFRYDAKIEYAKAEKKKSKSVLWPNLMLVAQKQIGSDSVYVDSPADDTSVYLSLQASPGAGLSSFSEIEASEAKVMQLTQERVSKQQELVEKTMLAYNDYISALRRVDVQSQSIGSAQKVFASYTRLFLAGKRQWLDLVNASRELTQNEIAFSDIKATLAVSSYQVALLSGKVKELEKISIAKNNKQKYEEQEMKLETLTKIDNDKSPNRPSFDSIMDSNTSSKK</sequence>
<dbReference type="InterPro" id="IPR003423">
    <property type="entry name" value="OMP_efflux"/>
</dbReference>
<dbReference type="SUPFAM" id="SSF56954">
    <property type="entry name" value="Outer membrane efflux proteins (OEP)"/>
    <property type="match status" value="1"/>
</dbReference>
<reference evidence="9" key="1">
    <citation type="submission" date="2015-11" db="EMBL/GenBank/DDBJ databases">
        <authorList>
            <person name="Zhang Y."/>
            <person name="Guo Z."/>
        </authorList>
    </citation>
    <scope>NUCLEOTIDE SEQUENCE</scope>
    <source>
        <strain evidence="9">BN30871</strain>
    </source>
</reference>
<evidence type="ECO:0000313" key="9">
    <source>
        <dbReference type="EMBL" id="CUV64926.1"/>
    </source>
</evidence>
<dbReference type="PANTHER" id="PTHR30026">
    <property type="entry name" value="OUTER MEMBRANE PROTEIN TOLC"/>
    <property type="match status" value="1"/>
</dbReference>
<dbReference type="GO" id="GO:0009279">
    <property type="term" value="C:cell outer membrane"/>
    <property type="evidence" value="ECO:0007669"/>
    <property type="project" value="UniProtKB-SubCell"/>
</dbReference>
<evidence type="ECO:0000256" key="1">
    <source>
        <dbReference type="ARBA" id="ARBA00004442"/>
    </source>
</evidence>
<dbReference type="Pfam" id="PF02321">
    <property type="entry name" value="OEP"/>
    <property type="match status" value="1"/>
</dbReference>
<keyword evidence="7" id="KW-0998">Cell outer membrane</keyword>
<evidence type="ECO:0000256" key="5">
    <source>
        <dbReference type="ARBA" id="ARBA00022692"/>
    </source>
</evidence>
<comment type="subcellular location">
    <subcellularLocation>
        <location evidence="1">Cell outer membrane</location>
    </subcellularLocation>
</comment>
<dbReference type="GO" id="GO:0015562">
    <property type="term" value="F:efflux transmembrane transporter activity"/>
    <property type="evidence" value="ECO:0007669"/>
    <property type="project" value="InterPro"/>
</dbReference>
<evidence type="ECO:0000256" key="8">
    <source>
        <dbReference type="SAM" id="MobiDB-lite"/>
    </source>
</evidence>
<dbReference type="EMBL" id="FAXN01000001">
    <property type="protein sequence ID" value="CUV64926.1"/>
    <property type="molecule type" value="Genomic_DNA"/>
</dbReference>